<dbReference type="RefSeq" id="WP_425494508.1">
    <property type="nucleotide sequence ID" value="NZ_AP027041.1"/>
</dbReference>
<dbReference type="PANTHER" id="PTHR22602:SF0">
    <property type="entry name" value="TRANSFERASE CAF17, MITOCHONDRIAL-RELATED"/>
    <property type="match status" value="1"/>
</dbReference>
<gene>
    <name evidence="2" type="ORF">LA521A_21980</name>
</gene>
<reference evidence="2 3" key="1">
    <citation type="journal article" date="2023" name="Int. J. Syst. Evol. Microbiol.">
        <title>Physiological and genomic analyses of cobalamin (vitamin B12)-auxotrophy of Lysobacter auxotrophicus sp. nov., a methionine-auxotrophic chitinolytic bacterium isolated from chitin-treated soil.</title>
        <authorList>
            <person name="Saito A."/>
            <person name="Dohra H."/>
            <person name="Hamada M."/>
            <person name="Moriuchi R."/>
            <person name="Kotsuchibashi Y."/>
            <person name="Mori K."/>
        </authorList>
    </citation>
    <scope>NUCLEOTIDE SEQUENCE [LARGE SCALE GENOMIC DNA]</scope>
    <source>
        <strain evidence="2 3">5-21a</strain>
    </source>
</reference>
<dbReference type="PANTHER" id="PTHR22602">
    <property type="entry name" value="TRANSFERASE CAF17, MITOCHONDRIAL-RELATED"/>
    <property type="match status" value="1"/>
</dbReference>
<dbReference type="Proteomes" id="UP001317822">
    <property type="component" value="Chromosome"/>
</dbReference>
<keyword evidence="3" id="KW-1185">Reference proteome</keyword>
<dbReference type="NCBIfam" id="TIGR03317">
    <property type="entry name" value="ygfZ_signature"/>
    <property type="match status" value="1"/>
</dbReference>
<dbReference type="EMBL" id="AP027041">
    <property type="protein sequence ID" value="BDU16997.1"/>
    <property type="molecule type" value="Genomic_DNA"/>
</dbReference>
<name>A0ABM8DEF5_9GAMM</name>
<dbReference type="Gene3D" id="2.40.30.160">
    <property type="match status" value="1"/>
</dbReference>
<dbReference type="InterPro" id="IPR045179">
    <property type="entry name" value="YgfZ/GcvT"/>
</dbReference>
<evidence type="ECO:0000313" key="3">
    <source>
        <dbReference type="Proteomes" id="UP001317822"/>
    </source>
</evidence>
<evidence type="ECO:0000256" key="1">
    <source>
        <dbReference type="ARBA" id="ARBA00022946"/>
    </source>
</evidence>
<dbReference type="SUPFAM" id="SSF103025">
    <property type="entry name" value="Folate-binding domain"/>
    <property type="match status" value="1"/>
</dbReference>
<dbReference type="InterPro" id="IPR027266">
    <property type="entry name" value="TrmE/GcvT-like"/>
</dbReference>
<protein>
    <submittedName>
        <fullName evidence="2">Folate-binding protein YgfZ</fullName>
    </submittedName>
</protein>
<evidence type="ECO:0000313" key="2">
    <source>
        <dbReference type="EMBL" id="BDU16997.1"/>
    </source>
</evidence>
<proteinExistence type="predicted"/>
<sequence length="289" mass="31084">MHDNPQPMADTVFALPGHRLITLEGRDAAAFAQAQFMNDVALLEPGQWQWSGWLTPKGRVIALFALLKRSDEAVWLVLPDADAAALAGALQRFVFRSKVRIQLREDVCANGRFGAPVAASGATFTGDEDAGFELDVGSIDAPRTLTLSRTTVPPDEAAAAAWHAYDLEHGLPRLPPSQVEHWTPQQLSLDRLRAFSVKKGCYPGQEIVARTHFLGQAKRGLVLLEADAALEAGQDVTAGSVAMGKLVATGFDGARHRALAVMPLERDAVVLEVNGAPVTERALRDGLAR</sequence>
<keyword evidence="1" id="KW-0809">Transit peptide</keyword>
<accession>A0ABM8DEF5</accession>
<dbReference type="Gene3D" id="3.30.1360.120">
    <property type="entry name" value="Probable tRNA modification gtpase trme, domain 1"/>
    <property type="match status" value="1"/>
</dbReference>
<organism evidence="2 3">
    <name type="scientific">Lysobacter auxotrophicus</name>
    <dbReference type="NCBI Taxonomy" id="2992573"/>
    <lineage>
        <taxon>Bacteria</taxon>
        <taxon>Pseudomonadati</taxon>
        <taxon>Pseudomonadota</taxon>
        <taxon>Gammaproteobacteria</taxon>
        <taxon>Lysobacterales</taxon>
        <taxon>Lysobacteraceae</taxon>
        <taxon>Lysobacter</taxon>
    </lineage>
</organism>
<dbReference type="InterPro" id="IPR017703">
    <property type="entry name" value="YgfZ/GCV_T_CS"/>
</dbReference>